<dbReference type="Proteomes" id="UP001280121">
    <property type="component" value="Unassembled WGS sequence"/>
</dbReference>
<comment type="caution">
    <text evidence="1">The sequence shown here is derived from an EMBL/GenBank/DDBJ whole genome shotgun (WGS) entry which is preliminary data.</text>
</comment>
<dbReference type="AlphaFoldDB" id="A0AAD9U106"/>
<accession>A0AAD9U106</accession>
<keyword evidence="2" id="KW-1185">Reference proteome</keyword>
<name>A0AAD9U106_9ROSI</name>
<gene>
    <name evidence="1" type="ORF">Ddye_021027</name>
</gene>
<reference evidence="1" key="1">
    <citation type="journal article" date="2023" name="Plant J.">
        <title>Genome sequences and population genomics provide insights into the demographic history, inbreeding, and mutation load of two 'living fossil' tree species of Dipteronia.</title>
        <authorList>
            <person name="Feng Y."/>
            <person name="Comes H.P."/>
            <person name="Chen J."/>
            <person name="Zhu S."/>
            <person name="Lu R."/>
            <person name="Zhang X."/>
            <person name="Li P."/>
            <person name="Qiu J."/>
            <person name="Olsen K.M."/>
            <person name="Qiu Y."/>
        </authorList>
    </citation>
    <scope>NUCLEOTIDE SEQUENCE</scope>
    <source>
        <strain evidence="1">KIB01</strain>
    </source>
</reference>
<organism evidence="1 2">
    <name type="scientific">Dipteronia dyeriana</name>
    <dbReference type="NCBI Taxonomy" id="168575"/>
    <lineage>
        <taxon>Eukaryota</taxon>
        <taxon>Viridiplantae</taxon>
        <taxon>Streptophyta</taxon>
        <taxon>Embryophyta</taxon>
        <taxon>Tracheophyta</taxon>
        <taxon>Spermatophyta</taxon>
        <taxon>Magnoliopsida</taxon>
        <taxon>eudicotyledons</taxon>
        <taxon>Gunneridae</taxon>
        <taxon>Pentapetalae</taxon>
        <taxon>rosids</taxon>
        <taxon>malvids</taxon>
        <taxon>Sapindales</taxon>
        <taxon>Sapindaceae</taxon>
        <taxon>Hippocastanoideae</taxon>
        <taxon>Acereae</taxon>
        <taxon>Dipteronia</taxon>
    </lineage>
</organism>
<evidence type="ECO:0000313" key="2">
    <source>
        <dbReference type="Proteomes" id="UP001280121"/>
    </source>
</evidence>
<sequence length="143" mass="16612">MIFVPLDLTYHGLMNTIEDSVRIDSSTFNIELKAVMTTSWRRAIPRIKNDRDVAFLMSEERVIPEVYVTTVERYEWAGGSMQTETEMQAQIPPNIVLQQGFQLLSQPHQYCQPFQYSYSQSIQLPNGQPYFETYGQPSQLHTQ</sequence>
<protein>
    <submittedName>
        <fullName evidence="1">Uncharacterized protein</fullName>
    </submittedName>
</protein>
<proteinExistence type="predicted"/>
<evidence type="ECO:0000313" key="1">
    <source>
        <dbReference type="EMBL" id="KAK2645832.1"/>
    </source>
</evidence>
<dbReference type="EMBL" id="JANJYI010000006">
    <property type="protein sequence ID" value="KAK2645832.1"/>
    <property type="molecule type" value="Genomic_DNA"/>
</dbReference>